<dbReference type="EMBL" id="CP144695">
    <property type="protein sequence ID" value="WVZ08388.1"/>
    <property type="molecule type" value="Genomic_DNA"/>
</dbReference>
<name>A0AAQ3RX57_VIGMU</name>
<accession>A0AAQ3RX57</accession>
<dbReference type="Gene3D" id="3.40.50.2300">
    <property type="match status" value="1"/>
</dbReference>
<evidence type="ECO:0000259" key="1">
    <source>
        <dbReference type="Pfam" id="PF02171"/>
    </source>
</evidence>
<reference evidence="2 3" key="1">
    <citation type="journal article" date="2023" name="Life. Sci Alliance">
        <title>Evolutionary insights into 3D genome organization and epigenetic landscape of Vigna mungo.</title>
        <authorList>
            <person name="Junaid A."/>
            <person name="Singh B."/>
            <person name="Bhatia S."/>
        </authorList>
    </citation>
    <scope>NUCLEOTIDE SEQUENCE [LARGE SCALE GENOMIC DNA]</scope>
    <source>
        <strain evidence="2">Urdbean</strain>
    </source>
</reference>
<sequence length="157" mass="16747">MIIGIDSFVGSSGESITSSVVVIVQKDIVSSVVKLKQLVSLVDAKVSWILQFVVSLFLDIKNCWFLAAPLTVNNQYLTNISLKINVKLGGLNSILPRRDFLSVLSVSEAPTMIVGIDSFVGSLGESIPSSVVVIVHKGLGIGHREGLVEVRGLGQSK</sequence>
<dbReference type="Proteomes" id="UP001374535">
    <property type="component" value="Chromosome 6"/>
</dbReference>
<dbReference type="AlphaFoldDB" id="A0AAQ3RX57"/>
<feature type="non-terminal residue" evidence="2">
    <location>
        <position position="1"/>
    </location>
</feature>
<dbReference type="InterPro" id="IPR003165">
    <property type="entry name" value="Piwi"/>
</dbReference>
<dbReference type="Pfam" id="PF02171">
    <property type="entry name" value="Piwi"/>
    <property type="match status" value="1"/>
</dbReference>
<keyword evidence="3" id="KW-1185">Reference proteome</keyword>
<dbReference type="GO" id="GO:0003676">
    <property type="term" value="F:nucleic acid binding"/>
    <property type="evidence" value="ECO:0007669"/>
    <property type="project" value="InterPro"/>
</dbReference>
<organism evidence="2 3">
    <name type="scientific">Vigna mungo</name>
    <name type="common">Black gram</name>
    <name type="synonym">Phaseolus mungo</name>
    <dbReference type="NCBI Taxonomy" id="3915"/>
    <lineage>
        <taxon>Eukaryota</taxon>
        <taxon>Viridiplantae</taxon>
        <taxon>Streptophyta</taxon>
        <taxon>Embryophyta</taxon>
        <taxon>Tracheophyta</taxon>
        <taxon>Spermatophyta</taxon>
        <taxon>Magnoliopsida</taxon>
        <taxon>eudicotyledons</taxon>
        <taxon>Gunneridae</taxon>
        <taxon>Pentapetalae</taxon>
        <taxon>rosids</taxon>
        <taxon>fabids</taxon>
        <taxon>Fabales</taxon>
        <taxon>Fabaceae</taxon>
        <taxon>Papilionoideae</taxon>
        <taxon>50 kb inversion clade</taxon>
        <taxon>NPAAA clade</taxon>
        <taxon>indigoferoid/millettioid clade</taxon>
        <taxon>Phaseoleae</taxon>
        <taxon>Vigna</taxon>
    </lineage>
</organism>
<dbReference type="PANTHER" id="PTHR22891">
    <property type="entry name" value="EUKARYOTIC TRANSLATION INITIATION FACTOR 2C"/>
    <property type="match status" value="1"/>
</dbReference>
<gene>
    <name evidence="2" type="ORF">V8G54_021734</name>
</gene>
<protein>
    <recommendedName>
        <fullName evidence="1">Piwi domain-containing protein</fullName>
    </recommendedName>
</protein>
<evidence type="ECO:0000313" key="3">
    <source>
        <dbReference type="Proteomes" id="UP001374535"/>
    </source>
</evidence>
<dbReference type="SUPFAM" id="SSF53098">
    <property type="entry name" value="Ribonuclease H-like"/>
    <property type="match status" value="1"/>
</dbReference>
<feature type="domain" description="Piwi" evidence="1">
    <location>
        <begin position="73"/>
        <end position="132"/>
    </location>
</feature>
<dbReference type="InterPro" id="IPR012337">
    <property type="entry name" value="RNaseH-like_sf"/>
</dbReference>
<evidence type="ECO:0000313" key="2">
    <source>
        <dbReference type="EMBL" id="WVZ08388.1"/>
    </source>
</evidence>
<proteinExistence type="predicted"/>